<reference evidence="6 7" key="1">
    <citation type="journal article" date="2016" name="Nat. Commun.">
        <title>Extremotolerant tardigrade genome and improved radiotolerance of human cultured cells by tardigrade-unique protein.</title>
        <authorList>
            <person name="Hashimoto T."/>
            <person name="Horikawa D.D."/>
            <person name="Saito Y."/>
            <person name="Kuwahara H."/>
            <person name="Kozuka-Hata H."/>
            <person name="Shin-I T."/>
            <person name="Minakuchi Y."/>
            <person name="Ohishi K."/>
            <person name="Motoyama A."/>
            <person name="Aizu T."/>
            <person name="Enomoto A."/>
            <person name="Kondo K."/>
            <person name="Tanaka S."/>
            <person name="Hara Y."/>
            <person name="Koshikawa S."/>
            <person name="Sagara H."/>
            <person name="Miura T."/>
            <person name="Yokobori S."/>
            <person name="Miyagawa K."/>
            <person name="Suzuki Y."/>
            <person name="Kubo T."/>
            <person name="Oyama M."/>
            <person name="Kohara Y."/>
            <person name="Fujiyama A."/>
            <person name="Arakawa K."/>
            <person name="Katayama T."/>
            <person name="Toyoda A."/>
            <person name="Kunieda T."/>
        </authorList>
    </citation>
    <scope>NUCLEOTIDE SEQUENCE [LARGE SCALE GENOMIC DNA]</scope>
    <source>
        <strain evidence="6 7">YOKOZUNA-1</strain>
    </source>
</reference>
<protein>
    <recommendedName>
        <fullName evidence="3">Glutathione S-transferase omega</fullName>
        <shortName evidence="3">GSTO</shortName>
        <ecNumber evidence="3">1.20.4.2</ecNumber>
        <ecNumber evidence="3">1.8.5.1</ecNumber>
        <ecNumber evidence="3">2.5.1.18</ecNumber>
    </recommendedName>
    <alternativeName>
        <fullName evidence="3">Glutathione-dependent dehydroascorbate reductase</fullName>
    </alternativeName>
    <alternativeName>
        <fullName evidence="3">Monomethylarsonic acid reductase</fullName>
    </alternativeName>
</protein>
<keyword evidence="2 3" id="KW-0560">Oxidoreductase</keyword>
<accession>A0A1D1UW08</accession>
<dbReference type="SUPFAM" id="SSF47616">
    <property type="entry name" value="GST C-terminal domain-like"/>
    <property type="match status" value="1"/>
</dbReference>
<dbReference type="PROSITE" id="PS50405">
    <property type="entry name" value="GST_CTER"/>
    <property type="match status" value="1"/>
</dbReference>
<dbReference type="InterPro" id="IPR005442">
    <property type="entry name" value="GST_omega"/>
</dbReference>
<comment type="catalytic activity">
    <reaction evidence="3">
        <text>L-dehydroascorbate + 2 glutathione = glutathione disulfide + L-ascorbate</text>
        <dbReference type="Rhea" id="RHEA:24424"/>
        <dbReference type="ChEBI" id="CHEBI:38290"/>
        <dbReference type="ChEBI" id="CHEBI:57925"/>
        <dbReference type="ChEBI" id="CHEBI:58297"/>
        <dbReference type="ChEBI" id="CHEBI:58539"/>
        <dbReference type="EC" id="1.8.5.1"/>
    </reaction>
</comment>
<dbReference type="Gene3D" id="3.40.30.10">
    <property type="entry name" value="Glutaredoxin"/>
    <property type="match status" value="1"/>
</dbReference>
<dbReference type="Gene3D" id="1.20.1050.10">
    <property type="match status" value="1"/>
</dbReference>
<dbReference type="SUPFAM" id="SSF52833">
    <property type="entry name" value="Thioredoxin-like"/>
    <property type="match status" value="1"/>
</dbReference>
<dbReference type="AlphaFoldDB" id="A0A1D1UW08"/>
<dbReference type="GO" id="GO:0006749">
    <property type="term" value="P:glutathione metabolic process"/>
    <property type="evidence" value="ECO:0007669"/>
    <property type="project" value="UniProtKB-UniRule"/>
</dbReference>
<feature type="domain" description="GST N-terminal" evidence="4">
    <location>
        <begin position="24"/>
        <end position="103"/>
    </location>
</feature>
<dbReference type="PROSITE" id="PS51354">
    <property type="entry name" value="GLUTAREDOXIN_2"/>
    <property type="match status" value="1"/>
</dbReference>
<evidence type="ECO:0000259" key="4">
    <source>
        <dbReference type="PROSITE" id="PS50404"/>
    </source>
</evidence>
<dbReference type="InterPro" id="IPR050983">
    <property type="entry name" value="GST_Omega/HSP26"/>
</dbReference>
<dbReference type="Proteomes" id="UP000186922">
    <property type="component" value="Unassembled WGS sequence"/>
</dbReference>
<dbReference type="GO" id="GO:0005737">
    <property type="term" value="C:cytoplasm"/>
    <property type="evidence" value="ECO:0007669"/>
    <property type="project" value="InterPro"/>
</dbReference>
<keyword evidence="3" id="KW-0808">Transferase</keyword>
<dbReference type="PRINTS" id="PR01625">
    <property type="entry name" value="GSTRNSFRASEO"/>
</dbReference>
<dbReference type="SFLD" id="SFLDG00358">
    <property type="entry name" value="Main_(cytGST)"/>
    <property type="match status" value="1"/>
</dbReference>
<dbReference type="FunFam" id="3.40.30.10:FF:000123">
    <property type="entry name" value="Glutathione transferase o1"/>
    <property type="match status" value="1"/>
</dbReference>
<evidence type="ECO:0000256" key="1">
    <source>
        <dbReference type="ARBA" id="ARBA00011067"/>
    </source>
</evidence>
<feature type="domain" description="GST C-terminal" evidence="5">
    <location>
        <begin position="101"/>
        <end position="222"/>
    </location>
</feature>
<dbReference type="Pfam" id="PF13417">
    <property type="entry name" value="GST_N_3"/>
    <property type="match status" value="1"/>
</dbReference>
<dbReference type="EC" id="1.8.5.1" evidence="3"/>
<dbReference type="InterPro" id="IPR010987">
    <property type="entry name" value="Glutathione-S-Trfase_C-like"/>
</dbReference>
<dbReference type="EC" id="2.5.1.18" evidence="3"/>
<dbReference type="GO" id="GO:0050610">
    <property type="term" value="F:methylarsonate reductase activity"/>
    <property type="evidence" value="ECO:0007669"/>
    <property type="project" value="UniProtKB-UniRule"/>
</dbReference>
<dbReference type="GO" id="GO:0004364">
    <property type="term" value="F:glutathione transferase activity"/>
    <property type="evidence" value="ECO:0007669"/>
    <property type="project" value="UniProtKB-UniRule"/>
</dbReference>
<dbReference type="OrthoDB" id="4951845at2759"/>
<proteinExistence type="inferred from homology"/>
<dbReference type="InterPro" id="IPR004045">
    <property type="entry name" value="Glutathione_S-Trfase_N"/>
</dbReference>
<evidence type="ECO:0000259" key="5">
    <source>
        <dbReference type="PROSITE" id="PS50405"/>
    </source>
</evidence>
<sequence length="247" mass="28380">MVRKIPGKSKDFQEGSALPKINDNGVTVYSMRFCPYAERVRLMLNTKHVPYEVINIDLKSKPEWFLERNPLGKVPAIEEPGKKPLFESLVVAEYIDEQFKGNREVLPSDPYEKARQKVIAQNITTPFYGVLFKNESGDAILKGLEDVEKMLTSEYFAGSSQGFVDLMVWPWFERLASLADARPGALQIDFSCYPKIKLWMERKLNDPDVKDTAYSQETFTTFLKARWRGNRTRTLVFDSTEDLAQGF</sequence>
<gene>
    <name evidence="6" type="primary">RvY_04767-1</name>
    <name evidence="6" type="synonym">RvY_04767.1</name>
    <name evidence="6" type="ORF">RvY_04767</name>
</gene>
<dbReference type="SFLD" id="SFLDS00019">
    <property type="entry name" value="Glutathione_Transferase_(cytos"/>
    <property type="match status" value="1"/>
</dbReference>
<evidence type="ECO:0000256" key="3">
    <source>
        <dbReference type="RuleBase" id="RU368071"/>
    </source>
</evidence>
<evidence type="ECO:0000313" key="6">
    <source>
        <dbReference type="EMBL" id="GAU92720.1"/>
    </source>
</evidence>
<dbReference type="EC" id="1.20.4.2" evidence="3"/>
<dbReference type="EMBL" id="BDGG01000002">
    <property type="protein sequence ID" value="GAU92720.1"/>
    <property type="molecule type" value="Genomic_DNA"/>
</dbReference>
<dbReference type="InterPro" id="IPR040079">
    <property type="entry name" value="Glutathione_S-Trfase"/>
</dbReference>
<comment type="catalytic activity">
    <reaction evidence="3">
        <text>RX + glutathione = an S-substituted glutathione + a halide anion + H(+)</text>
        <dbReference type="Rhea" id="RHEA:16437"/>
        <dbReference type="ChEBI" id="CHEBI:15378"/>
        <dbReference type="ChEBI" id="CHEBI:16042"/>
        <dbReference type="ChEBI" id="CHEBI:17792"/>
        <dbReference type="ChEBI" id="CHEBI:57925"/>
        <dbReference type="ChEBI" id="CHEBI:90779"/>
        <dbReference type="EC" id="2.5.1.18"/>
    </reaction>
</comment>
<comment type="caution">
    <text evidence="6">The sequence shown here is derived from an EMBL/GenBank/DDBJ whole genome shotgun (WGS) entry which is preliminary data.</text>
</comment>
<comment type="function">
    <text evidence="3">Exhibits glutathione-dependent thiol transferase activity. Has high dehydroascorbate reductase activity and may contribute to the recycling of ascorbic acid. Participates in the biotransformation of inorganic arsenic and reduces monomethylarsonic acid (MMA).</text>
</comment>
<dbReference type="PANTHER" id="PTHR43968:SF6">
    <property type="entry name" value="GLUTATHIONE S-TRANSFERASE OMEGA"/>
    <property type="match status" value="1"/>
</dbReference>
<dbReference type="GO" id="GO:0045174">
    <property type="term" value="F:glutathione dehydrogenase (ascorbate) activity"/>
    <property type="evidence" value="ECO:0007669"/>
    <property type="project" value="UniProtKB-UniRule"/>
</dbReference>
<dbReference type="FunFam" id="1.20.1050.10:FF:000009">
    <property type="entry name" value="Glutathione S-transferase omega-1"/>
    <property type="match status" value="1"/>
</dbReference>
<dbReference type="InterPro" id="IPR036249">
    <property type="entry name" value="Thioredoxin-like_sf"/>
</dbReference>
<organism evidence="6 7">
    <name type="scientific">Ramazzottius varieornatus</name>
    <name type="common">Water bear</name>
    <name type="synonym">Tardigrade</name>
    <dbReference type="NCBI Taxonomy" id="947166"/>
    <lineage>
        <taxon>Eukaryota</taxon>
        <taxon>Metazoa</taxon>
        <taxon>Ecdysozoa</taxon>
        <taxon>Tardigrada</taxon>
        <taxon>Eutardigrada</taxon>
        <taxon>Parachela</taxon>
        <taxon>Hypsibioidea</taxon>
        <taxon>Ramazzottiidae</taxon>
        <taxon>Ramazzottius</taxon>
    </lineage>
</organism>
<evidence type="ECO:0000256" key="2">
    <source>
        <dbReference type="ARBA" id="ARBA00023002"/>
    </source>
</evidence>
<evidence type="ECO:0000313" key="7">
    <source>
        <dbReference type="Proteomes" id="UP000186922"/>
    </source>
</evidence>
<dbReference type="PROSITE" id="PS50404">
    <property type="entry name" value="GST_NTER"/>
    <property type="match status" value="1"/>
</dbReference>
<keyword evidence="7" id="KW-1185">Reference proteome</keyword>
<dbReference type="InterPro" id="IPR036282">
    <property type="entry name" value="Glutathione-S-Trfase_C_sf"/>
</dbReference>
<name>A0A1D1UW08_RAMVA</name>
<comment type="similarity">
    <text evidence="1 3">Belongs to the GST superfamily. Omega family.</text>
</comment>
<dbReference type="STRING" id="947166.A0A1D1UW08"/>
<comment type="catalytic activity">
    <reaction evidence="3">
        <text>methylarsonate + 2 glutathione + H(+) = methylarsonous acid + glutathione disulfide + H2O</text>
        <dbReference type="Rhea" id="RHEA:15969"/>
        <dbReference type="ChEBI" id="CHEBI:15377"/>
        <dbReference type="ChEBI" id="CHEBI:15378"/>
        <dbReference type="ChEBI" id="CHEBI:17826"/>
        <dbReference type="ChEBI" id="CHEBI:33409"/>
        <dbReference type="ChEBI" id="CHEBI:57925"/>
        <dbReference type="ChEBI" id="CHEBI:58297"/>
        <dbReference type="EC" id="1.20.4.2"/>
    </reaction>
</comment>
<dbReference type="PANTHER" id="PTHR43968">
    <property type="match status" value="1"/>
</dbReference>